<reference evidence="1" key="2">
    <citation type="submission" date="2000-07" db="EMBL/GenBank/DDBJ databases">
        <title>Genomic sequence for Arabidopsis thaliana BAC F26F24 from chromosome I.</title>
        <authorList>
            <person name="Johnson-Hopson C."/>
            <person name="Brooks S."/>
            <person name="Buehler E."/>
            <person name="Chao Q."/>
            <person name="Gasser C.S."/>
            <person name="Khan S."/>
            <person name="Kim C."/>
            <person name="Shinn P."/>
            <person name="Villanueva J.M."/>
            <person name="Altafi H."/>
            <person name="Bei Q."/>
            <person name="Chin C."/>
            <person name="Chiou J."/>
            <person name="Choi E."/>
            <person name="Conn L."/>
            <person name="Conway A."/>
            <person name="Gonzales A."/>
            <person name="Hansen N."/>
            <person name="Howing B."/>
            <person name="Koo T."/>
            <person name="Lam B."/>
            <person name="Lee J."/>
            <person name="Lenz C."/>
            <person name="Li J."/>
            <person name="Liu A."/>
            <person name="Liu K."/>
            <person name="Liu S."/>
            <person name="Mukharsky N."/>
            <person name="Nguyen M."/>
            <person name="Palm C."/>
            <person name="Pham P."/>
            <person name="Sakano H."/>
            <person name="Schwartz J."/>
            <person name="Southwick A."/>
            <person name="Thaveri A."/>
            <person name="Toriumi M."/>
            <person name="Vaysberg M."/>
            <person name="Yu G."/>
            <person name="Federspiel N.A."/>
            <person name="Theologis A."/>
            <person name="Ecker J.R."/>
        </authorList>
    </citation>
    <scope>NUCLEOTIDE SEQUENCE</scope>
</reference>
<protein>
    <submittedName>
        <fullName evidence="1">F26F24.30</fullName>
    </submittedName>
</protein>
<accession>Q9LR20</accession>
<sequence>MEDSKTSSFSLKVDLDLSLRWLALVASIAPELCVSCSVVKFMLLLLSLCALWCRDFRMVLRWLMLFLWPSSRLASYQAWWLLSFLSGSISSRFSFSVWSELIWFSPCLYSKDLIEISSVHWLVSFEALNNHIL</sequence>
<dbReference type="AlphaFoldDB" id="Q9LR20"/>
<dbReference type="EMBL" id="AC005292">
    <property type="protein sequence ID" value="AAF87004.1"/>
    <property type="molecule type" value="Genomic_DNA"/>
</dbReference>
<name>Q9LR20_ARATH</name>
<evidence type="ECO:0000313" key="1">
    <source>
        <dbReference type="EMBL" id="AAF87004.1"/>
    </source>
</evidence>
<reference evidence="1" key="3">
    <citation type="submission" date="2000-07" db="EMBL/GenBank/DDBJ databases">
        <authorList>
            <person name="Cheuk R."/>
            <person name="Shinn P."/>
            <person name="Brooks S."/>
            <person name="Buehler E."/>
            <person name="Chao Q."/>
            <person name="Johnson-Hopson C."/>
            <person name="Khan S."/>
            <person name="Kim C."/>
            <person name="Altafi H."/>
            <person name="Bei B."/>
            <person name="Chin C."/>
            <person name="Chiou J."/>
            <person name="Choi E."/>
            <person name="Conn L."/>
            <person name="Conway A."/>
            <person name="Gonzalez A."/>
            <person name="Hansen N."/>
            <person name="Howing B."/>
            <person name="Koo T."/>
            <person name="Lam B."/>
            <person name="Lee J."/>
            <person name="Lenz C."/>
            <person name="Li J."/>
            <person name="Liu A."/>
            <person name="Liu J."/>
            <person name="Liu S."/>
            <person name="Mukharsky N."/>
            <person name="Nguyen M."/>
            <person name="Palm C."/>
            <person name="Pham P."/>
            <person name="Sakano H."/>
            <person name="Schwartz J."/>
            <person name="Southwick A."/>
            <person name="Thaveri A."/>
            <person name="Toriumi M."/>
            <person name="Vaysberg M."/>
            <person name="Yu G."/>
            <person name="Davis R."/>
            <person name="Federspiel N."/>
            <person name="Theologis A."/>
            <person name="Ecker J."/>
        </authorList>
    </citation>
    <scope>NUCLEOTIDE SEQUENCE</scope>
</reference>
<organism evidence="1">
    <name type="scientific">Arabidopsis thaliana</name>
    <name type="common">Mouse-ear cress</name>
    <dbReference type="NCBI Taxonomy" id="3702"/>
    <lineage>
        <taxon>Eukaryota</taxon>
        <taxon>Viridiplantae</taxon>
        <taxon>Streptophyta</taxon>
        <taxon>Embryophyta</taxon>
        <taxon>Tracheophyta</taxon>
        <taxon>Spermatophyta</taxon>
        <taxon>Magnoliopsida</taxon>
        <taxon>eudicotyledons</taxon>
        <taxon>Gunneridae</taxon>
        <taxon>Pentapetalae</taxon>
        <taxon>rosids</taxon>
        <taxon>malvids</taxon>
        <taxon>Brassicales</taxon>
        <taxon>Brassicaceae</taxon>
        <taxon>Camelineae</taxon>
        <taxon>Arabidopsis</taxon>
    </lineage>
</organism>
<reference key="1">
    <citation type="journal article" date="2000" name="Nature">
        <title>Sequence and analysis of chromosome 1 of the plant Arabidopsis thaliana.</title>
        <authorList>
            <person name="Theologis A."/>
            <person name="Ecker J.R."/>
            <person name="Palm C.J."/>
            <person name="Federspiel N.A."/>
            <person name="Kaul S."/>
            <person name="White O."/>
            <person name="Alonso J."/>
            <person name="Altafi H."/>
            <person name="Araujo R."/>
            <person name="Bowman C.L."/>
            <person name="Brooks S.Y."/>
            <person name="Buehler E."/>
            <person name="Chan A."/>
            <person name="Chao Q."/>
            <person name="Chen H."/>
            <person name="Cheuk R.F."/>
            <person name="Chin C.W."/>
            <person name="Chung M.K."/>
            <person name="Conn L."/>
            <person name="Conway A.B."/>
            <person name="Conway A.R."/>
            <person name="Creasy T.H."/>
            <person name="Dewar K."/>
            <person name="Dunn P."/>
            <person name="Etgu P."/>
            <person name="Feldblyum T.V."/>
            <person name="Feng J."/>
            <person name="Fong B."/>
            <person name="Fujii C.Y."/>
            <person name="Gill J.E."/>
            <person name="Goldsmith A.D."/>
            <person name="Haas B."/>
            <person name="Hansen N.F."/>
            <person name="Hughes B."/>
            <person name="Huizar L."/>
            <person name="Hunter J.L."/>
            <person name="Jenkins J."/>
            <person name="Johnson-Hopson C."/>
            <person name="Khan S."/>
            <person name="Khaykin E."/>
            <person name="Kim C.J."/>
            <person name="Koo H.L."/>
            <person name="Kremenetskaia I."/>
            <person name="Kurtz D.B."/>
            <person name="Kwan A."/>
            <person name="Lam B."/>
            <person name="Langin-Hooper S."/>
            <person name="Lee A."/>
            <person name="Lee J.M."/>
            <person name="Lenz C.A."/>
            <person name="Li J.H."/>
            <person name="Li Y."/>
            <person name="Lin X."/>
            <person name="Liu S.X."/>
            <person name="Liu Z.A."/>
            <person name="Luros J.S."/>
            <person name="Maiti R."/>
            <person name="Marziali A."/>
            <person name="Militscher J."/>
            <person name="Miranda M."/>
            <person name="Nguyen M."/>
            <person name="Nierman W.C."/>
            <person name="Osborne B.I."/>
            <person name="Pai G."/>
            <person name="Peterson J."/>
            <person name="Pham P.K."/>
            <person name="Rizzo M."/>
            <person name="Rooney T."/>
            <person name="Rowley D."/>
            <person name="Sakano H."/>
            <person name="Salzberg S.L."/>
            <person name="Schwartz J.R."/>
            <person name="Shinn P."/>
            <person name="Southwick A.M."/>
            <person name="Sun H."/>
            <person name="Tallon L.J."/>
            <person name="Tambunga G."/>
            <person name="Toriumi M.J."/>
            <person name="Town C.D."/>
            <person name="Utterback T."/>
            <person name="Van Aken S."/>
            <person name="Vaysberg M."/>
            <person name="Vysotskaia V.S."/>
            <person name="Walker M."/>
            <person name="Wu D."/>
            <person name="Yu G."/>
            <person name="Fraser C.M."/>
            <person name="Venter J.C."/>
            <person name="Davis R.W."/>
        </authorList>
    </citation>
    <scope>NUCLEOTIDE SEQUENCE [LARGE SCALE GENOMIC DNA]</scope>
    <source>
        <strain>cv. Columbia</strain>
    </source>
</reference>
<proteinExistence type="predicted"/>